<reference evidence="2" key="1">
    <citation type="journal article" date="2020" name="Nature">
        <title>Giant virus diversity and host interactions through global metagenomics.</title>
        <authorList>
            <person name="Schulz F."/>
            <person name="Roux S."/>
            <person name="Paez-Espino D."/>
            <person name="Jungbluth S."/>
            <person name="Walsh D.A."/>
            <person name="Denef V.J."/>
            <person name="McMahon K.D."/>
            <person name="Konstantinidis K.T."/>
            <person name="Eloe-Fadrosh E.A."/>
            <person name="Kyrpides N.C."/>
            <person name="Woyke T."/>
        </authorList>
    </citation>
    <scope>NUCLEOTIDE SEQUENCE</scope>
    <source>
        <strain evidence="2">GVMAG-M-3300023184-86</strain>
    </source>
</reference>
<organism evidence="2">
    <name type="scientific">viral metagenome</name>
    <dbReference type="NCBI Taxonomy" id="1070528"/>
    <lineage>
        <taxon>unclassified sequences</taxon>
        <taxon>metagenomes</taxon>
        <taxon>organismal metagenomes</taxon>
    </lineage>
</organism>
<sequence length="161" mass="18347">MNNFVFLFLILICALILPAVFYYIRTFFIKEGFSKYNSNLGSREGDYPCAVESVLLEGDYPVNSSNTTSTNIESTMWHKKPVYKVGSFAQLTNNQKYYKNPDNGSCTPADICDALYKNKKVHSNIVKPLPQVEPSFNARVNYYNSDNNLLTFRSDTSSILY</sequence>
<keyword evidence="1" id="KW-0472">Membrane</keyword>
<feature type="transmembrane region" description="Helical" evidence="1">
    <location>
        <begin position="6"/>
        <end position="24"/>
    </location>
</feature>
<keyword evidence="1" id="KW-1133">Transmembrane helix</keyword>
<evidence type="ECO:0000313" key="2">
    <source>
        <dbReference type="EMBL" id="QHT91912.1"/>
    </source>
</evidence>
<name>A0A6C0IG42_9ZZZZ</name>
<proteinExistence type="predicted"/>
<accession>A0A6C0IG42</accession>
<protein>
    <submittedName>
        <fullName evidence="2">Uncharacterized protein</fullName>
    </submittedName>
</protein>
<keyword evidence="1" id="KW-0812">Transmembrane</keyword>
<dbReference type="EMBL" id="MN740171">
    <property type="protein sequence ID" value="QHT91912.1"/>
    <property type="molecule type" value="Genomic_DNA"/>
</dbReference>
<dbReference type="AlphaFoldDB" id="A0A6C0IG42"/>
<evidence type="ECO:0000256" key="1">
    <source>
        <dbReference type="SAM" id="Phobius"/>
    </source>
</evidence>